<keyword evidence="2" id="KW-0732">Signal</keyword>
<organism evidence="3 4">
    <name type="scientific">Streptomyces tendae</name>
    <dbReference type="NCBI Taxonomy" id="1932"/>
    <lineage>
        <taxon>Bacteria</taxon>
        <taxon>Bacillati</taxon>
        <taxon>Actinomycetota</taxon>
        <taxon>Actinomycetes</taxon>
        <taxon>Kitasatosporales</taxon>
        <taxon>Streptomycetaceae</taxon>
        <taxon>Streptomyces</taxon>
    </lineage>
</organism>
<feature type="chain" id="PRO_5047545388" description="Enoyl reductase" evidence="2">
    <location>
        <begin position="30"/>
        <end position="343"/>
    </location>
</feature>
<protein>
    <recommendedName>
        <fullName evidence="5">Enoyl reductase</fullName>
    </recommendedName>
</protein>
<keyword evidence="4" id="KW-1185">Reference proteome</keyword>
<dbReference type="Proteomes" id="UP000324308">
    <property type="component" value="Chromosome"/>
</dbReference>
<sequence>MSAVRKAGRGATILAVVCASLFTAQAAFADRDKHGNHGETEQGANLDGDGNLSVTAGGVVFDHSKNGKGGKVGGLTSTTSWSPPPCWYAPKYTPEQLQNYLEPIWEAGSTGHEWDAEQRKKYTNPDDPEKDFNKDKSGEGYWWGAYVDRSYPPGWDSCDEDYFWVDEGDAPPANIENAVTPEILAQLAYAEIRVPGTEVTLAPAQATKVNLPTWSWLDGAQFQPVSVTASVPAIPIEATATAEPVSLKIEPGTPDAETYPASGVCEINNGRIGEPYAKGKANRTPPCGVKYLRSSGDGTFPLQATVTWEIHWTGSGGAGGDLPDGEFGATQDVVVQEIQAVNR</sequence>
<feature type="region of interest" description="Disordered" evidence="1">
    <location>
        <begin position="116"/>
        <end position="135"/>
    </location>
</feature>
<gene>
    <name evidence="3" type="ORF">F3L20_04790</name>
</gene>
<name>A0ABX5ZKU5_STRTE</name>
<feature type="signal peptide" evidence="2">
    <location>
        <begin position="1"/>
        <end position="29"/>
    </location>
</feature>
<proteinExistence type="predicted"/>
<evidence type="ECO:0008006" key="5">
    <source>
        <dbReference type="Google" id="ProtNLM"/>
    </source>
</evidence>
<evidence type="ECO:0000256" key="1">
    <source>
        <dbReference type="SAM" id="MobiDB-lite"/>
    </source>
</evidence>
<evidence type="ECO:0000313" key="4">
    <source>
        <dbReference type="Proteomes" id="UP000324308"/>
    </source>
</evidence>
<evidence type="ECO:0000313" key="3">
    <source>
        <dbReference type="EMBL" id="QER85279.1"/>
    </source>
</evidence>
<evidence type="ECO:0000256" key="2">
    <source>
        <dbReference type="SAM" id="SignalP"/>
    </source>
</evidence>
<dbReference type="EMBL" id="CP043959">
    <property type="protein sequence ID" value="QER85279.1"/>
    <property type="molecule type" value="Genomic_DNA"/>
</dbReference>
<reference evidence="3 4" key="1">
    <citation type="submission" date="2019-09" db="EMBL/GenBank/DDBJ databases">
        <title>Draft genome sequence of the Ebosin-producing strain Streptomyces sp. 139.</title>
        <authorList>
            <person name="Ai L."/>
            <person name="Geng M."/>
            <person name="Ma M."/>
            <person name="Bai L."/>
        </authorList>
    </citation>
    <scope>NUCLEOTIDE SEQUENCE [LARGE SCALE GENOMIC DNA]</scope>
    <source>
        <strain evidence="3 4">139</strain>
    </source>
</reference>
<accession>A0ABX5ZKU5</accession>
<dbReference type="RefSeq" id="WP_150152514.1">
    <property type="nucleotide sequence ID" value="NZ_CP043959.1"/>
</dbReference>